<dbReference type="InterPro" id="IPR013806">
    <property type="entry name" value="Kringle-like"/>
</dbReference>
<dbReference type="PANTHER" id="PTHR24261">
    <property type="entry name" value="PLASMINOGEN-RELATED"/>
    <property type="match status" value="1"/>
</dbReference>
<dbReference type="SMART" id="SM00130">
    <property type="entry name" value="KR"/>
    <property type="match status" value="1"/>
</dbReference>
<dbReference type="GO" id="GO:0005102">
    <property type="term" value="F:signaling receptor binding"/>
    <property type="evidence" value="ECO:0007669"/>
    <property type="project" value="TreeGrafter"/>
</dbReference>
<dbReference type="InterPro" id="IPR013320">
    <property type="entry name" value="ConA-like_dom_sf"/>
</dbReference>
<dbReference type="InterPro" id="IPR050759">
    <property type="entry name" value="Serine_protease_kringle"/>
</dbReference>
<evidence type="ECO:0000256" key="3">
    <source>
        <dbReference type="SAM" id="Phobius"/>
    </source>
</evidence>
<dbReference type="PANTHER" id="PTHR24261:SF7">
    <property type="entry name" value="KRINGLE DOMAIN-CONTAINING PROTEIN"/>
    <property type="match status" value="1"/>
</dbReference>
<keyword evidence="3" id="KW-1133">Transmembrane helix</keyword>
<dbReference type="InterPro" id="IPR038178">
    <property type="entry name" value="Kringle_sf"/>
</dbReference>
<accession>A0A6C0LZD4</accession>
<evidence type="ECO:0000313" key="5">
    <source>
        <dbReference type="EMBL" id="QHU35398.1"/>
    </source>
</evidence>
<keyword evidence="3" id="KW-0812">Transmembrane</keyword>
<dbReference type="AlphaFoldDB" id="A0A6C0LZD4"/>
<dbReference type="SUPFAM" id="SSF57440">
    <property type="entry name" value="Kringle-like"/>
    <property type="match status" value="1"/>
</dbReference>
<dbReference type="CDD" id="cd00108">
    <property type="entry name" value="KR"/>
    <property type="match status" value="1"/>
</dbReference>
<dbReference type="InterPro" id="IPR000001">
    <property type="entry name" value="Kringle"/>
</dbReference>
<dbReference type="GO" id="GO:0004175">
    <property type="term" value="F:endopeptidase activity"/>
    <property type="evidence" value="ECO:0007669"/>
    <property type="project" value="TreeGrafter"/>
</dbReference>
<proteinExistence type="predicted"/>
<feature type="domain" description="Kringle" evidence="4">
    <location>
        <begin position="144"/>
        <end position="214"/>
    </location>
</feature>
<dbReference type="Pfam" id="PF00051">
    <property type="entry name" value="Kringle"/>
    <property type="match status" value="1"/>
</dbReference>
<dbReference type="EMBL" id="MN740589">
    <property type="protein sequence ID" value="QHU35398.1"/>
    <property type="molecule type" value="Genomic_DNA"/>
</dbReference>
<keyword evidence="3" id="KW-0472">Membrane</keyword>
<evidence type="ECO:0000256" key="1">
    <source>
        <dbReference type="ARBA" id="ARBA00022572"/>
    </source>
</evidence>
<keyword evidence="1" id="KW-0420">Kringle</keyword>
<dbReference type="SUPFAM" id="SSF49899">
    <property type="entry name" value="Concanavalin A-like lectins/glucanases"/>
    <property type="match status" value="1"/>
</dbReference>
<dbReference type="GO" id="GO:0005615">
    <property type="term" value="C:extracellular space"/>
    <property type="evidence" value="ECO:0007669"/>
    <property type="project" value="TreeGrafter"/>
</dbReference>
<name>A0A6C0LZD4_9ZZZZ</name>
<protein>
    <recommendedName>
        <fullName evidence="4">Kringle domain-containing protein</fullName>
    </recommendedName>
</protein>
<dbReference type="PROSITE" id="PS50070">
    <property type="entry name" value="KRINGLE_2"/>
    <property type="match status" value="1"/>
</dbReference>
<reference evidence="5" key="1">
    <citation type="journal article" date="2020" name="Nature">
        <title>Giant virus diversity and host interactions through global metagenomics.</title>
        <authorList>
            <person name="Schulz F."/>
            <person name="Roux S."/>
            <person name="Paez-Espino D."/>
            <person name="Jungbluth S."/>
            <person name="Walsh D.A."/>
            <person name="Denef V.J."/>
            <person name="McMahon K.D."/>
            <person name="Konstantinidis K.T."/>
            <person name="Eloe-Fadrosh E.A."/>
            <person name="Kyrpides N.C."/>
            <person name="Woyke T."/>
        </authorList>
    </citation>
    <scope>NUCLEOTIDE SEQUENCE</scope>
    <source>
        <strain evidence="5">GVMAG-S-1017745-26</strain>
    </source>
</reference>
<dbReference type="Gene3D" id="2.60.120.200">
    <property type="match status" value="1"/>
</dbReference>
<evidence type="ECO:0000256" key="2">
    <source>
        <dbReference type="ARBA" id="ARBA00023157"/>
    </source>
</evidence>
<dbReference type="InterPro" id="IPR018056">
    <property type="entry name" value="Kringle_CS"/>
</dbReference>
<organism evidence="5">
    <name type="scientific">viral metagenome</name>
    <dbReference type="NCBI Taxonomy" id="1070528"/>
    <lineage>
        <taxon>unclassified sequences</taxon>
        <taxon>metagenomes</taxon>
        <taxon>organismal metagenomes</taxon>
    </lineage>
</organism>
<dbReference type="Pfam" id="PF13385">
    <property type="entry name" value="Laminin_G_3"/>
    <property type="match status" value="1"/>
</dbReference>
<dbReference type="Gene3D" id="2.40.20.10">
    <property type="entry name" value="Plasminogen Kringle 4"/>
    <property type="match status" value="1"/>
</dbReference>
<dbReference type="PROSITE" id="PS00021">
    <property type="entry name" value="KRINGLE_1"/>
    <property type="match status" value="1"/>
</dbReference>
<feature type="transmembrane region" description="Helical" evidence="3">
    <location>
        <begin position="12"/>
        <end position="34"/>
    </location>
</feature>
<keyword evidence="2" id="KW-1015">Disulfide bond</keyword>
<evidence type="ECO:0000259" key="4">
    <source>
        <dbReference type="PROSITE" id="PS50070"/>
    </source>
</evidence>
<sequence>MKFDFAQIRNNQHFTGIMGIIIGLIVIGGIIYMVKWAKNKAKNEPFLIKKPRRGDRIESKDKSGNIVVSPPYQFFDNKVIKKSELGSDYSYSLWLKVEDWDYNYGKPKHIFHKGDREGFSVNPGIWFYPKDNNLMIRVDTYDRKNNVNKTVSGKNCQYWTAQYPHKHSVSNHKFPEDDIGDHNYCRNPGKTRSTSWCYTSDPKKEWESCGFKDHNQAPSMSPFENIKTFDTKTPCDLVNIPVQRWIHLCIVMHNRTLDVFLNGKLARSCTFDGVPKPNNGRLHITDRGGFKGDLGEFKYTNRAYSPSEVYYLYRIGYQSFTIYDKLAKIEPPKVDLKLQASVSVGDNTLEGGMDLDTY</sequence>